<proteinExistence type="predicted"/>
<comment type="caution">
    <text evidence="3">The sequence shown here is derived from an EMBL/GenBank/DDBJ whole genome shotgun (WGS) entry which is preliminary data.</text>
</comment>
<dbReference type="InterPro" id="IPR013651">
    <property type="entry name" value="ATP-grasp_RimK-type"/>
</dbReference>
<keyword evidence="1" id="KW-0067">ATP-binding</keyword>
<dbReference type="EMBL" id="LBTX01000012">
    <property type="protein sequence ID" value="KKQ49628.1"/>
    <property type="molecule type" value="Genomic_DNA"/>
</dbReference>
<organism evidence="3 4">
    <name type="scientific">Candidatus Shapirobacteria bacterium GW2011_GWE1_38_10</name>
    <dbReference type="NCBI Taxonomy" id="1618488"/>
    <lineage>
        <taxon>Bacteria</taxon>
        <taxon>Candidatus Shapironibacteriota</taxon>
    </lineage>
</organism>
<dbReference type="InterPro" id="IPR011761">
    <property type="entry name" value="ATP-grasp"/>
</dbReference>
<evidence type="ECO:0000313" key="3">
    <source>
        <dbReference type="EMBL" id="KKQ49628.1"/>
    </source>
</evidence>
<dbReference type="PANTHER" id="PTHR21621">
    <property type="entry name" value="RIBOSOMAL PROTEIN S6 MODIFICATION PROTEIN"/>
    <property type="match status" value="1"/>
</dbReference>
<sequence length="360" mass="40549">MNKISKFDVLIVYSEKLAVSASDVNVATTPFQKTSSSESYSVVYGYFMEICSRFGLKAAFTTSKDIVGPGTCSSFWQFKNNKWLKVNRPCFSTLIFDKFSPKRIGVKTRRDLLFSKAEIKPFNDPDLFNLFFDKQKTYEKLSKYAIPTISLGEGNTSASVEKACLALNKLLDQHPDSGDFGTDIIMKDRFGAGGRHIFKFKSGQPKKMLAAMERNPKVSYIIQPFALFDKGFSYQKCFASTDIRLIYLKGEIVQSYIRVAKSGDFRCNEHRGGLLTYLSTDELPKALVAKSGLIAKLLNKNCSLFTLDFIMSNSGNAYFLEGNTGPGLDWNMSLKRNEIEAKKLIRMVVRELGVRANYIN</sequence>
<name>A0A0G0I2U8_9BACT</name>
<dbReference type="AlphaFoldDB" id="A0A0G0I2U8"/>
<dbReference type="SUPFAM" id="SSF56059">
    <property type="entry name" value="Glutathione synthetase ATP-binding domain-like"/>
    <property type="match status" value="1"/>
</dbReference>
<evidence type="ECO:0000313" key="4">
    <source>
        <dbReference type="Proteomes" id="UP000034231"/>
    </source>
</evidence>
<dbReference type="PANTHER" id="PTHR21621:SF2">
    <property type="entry name" value="COENZYME GAMMA-F420-2:ALPHA-L-GLUTAMATE LIGASE"/>
    <property type="match status" value="1"/>
</dbReference>
<keyword evidence="1" id="KW-0547">Nucleotide-binding</keyword>
<feature type="domain" description="ATP-grasp" evidence="2">
    <location>
        <begin position="138"/>
        <end position="353"/>
    </location>
</feature>
<dbReference type="GO" id="GO:0043774">
    <property type="term" value="F:coenzyme F420-2 alpha-glutamyl ligase activity"/>
    <property type="evidence" value="ECO:0007669"/>
    <property type="project" value="TreeGrafter"/>
</dbReference>
<reference evidence="3 4" key="1">
    <citation type="journal article" date="2015" name="Nature">
        <title>rRNA introns, odd ribosomes, and small enigmatic genomes across a large radiation of phyla.</title>
        <authorList>
            <person name="Brown C.T."/>
            <person name="Hug L.A."/>
            <person name="Thomas B.C."/>
            <person name="Sharon I."/>
            <person name="Castelle C.J."/>
            <person name="Singh A."/>
            <person name="Wilkins M.J."/>
            <person name="Williams K.H."/>
            <person name="Banfield J.F."/>
        </authorList>
    </citation>
    <scope>NUCLEOTIDE SEQUENCE [LARGE SCALE GENOMIC DNA]</scope>
</reference>
<dbReference type="GO" id="GO:0005737">
    <property type="term" value="C:cytoplasm"/>
    <property type="evidence" value="ECO:0007669"/>
    <property type="project" value="TreeGrafter"/>
</dbReference>
<dbReference type="Pfam" id="PF08443">
    <property type="entry name" value="RimK"/>
    <property type="match status" value="1"/>
</dbReference>
<dbReference type="Proteomes" id="UP000034231">
    <property type="component" value="Unassembled WGS sequence"/>
</dbReference>
<dbReference type="Gene3D" id="3.30.470.20">
    <property type="entry name" value="ATP-grasp fold, B domain"/>
    <property type="match status" value="1"/>
</dbReference>
<dbReference type="GO" id="GO:0005524">
    <property type="term" value="F:ATP binding"/>
    <property type="evidence" value="ECO:0007669"/>
    <property type="project" value="UniProtKB-UniRule"/>
</dbReference>
<accession>A0A0G0I2U8</accession>
<dbReference type="GO" id="GO:0046872">
    <property type="term" value="F:metal ion binding"/>
    <property type="evidence" value="ECO:0007669"/>
    <property type="project" value="InterPro"/>
</dbReference>
<protein>
    <recommendedName>
        <fullName evidence="2">ATP-grasp domain-containing protein</fullName>
    </recommendedName>
</protein>
<evidence type="ECO:0000259" key="2">
    <source>
        <dbReference type="PROSITE" id="PS50975"/>
    </source>
</evidence>
<gene>
    <name evidence="3" type="ORF">US68_C0012G0023</name>
</gene>
<dbReference type="PROSITE" id="PS50975">
    <property type="entry name" value="ATP_GRASP"/>
    <property type="match status" value="1"/>
</dbReference>
<evidence type="ECO:0000256" key="1">
    <source>
        <dbReference type="PROSITE-ProRule" id="PRU00409"/>
    </source>
</evidence>